<feature type="domain" description="Phosphoribulokinase/uridine kinase" evidence="1">
    <location>
        <begin position="23"/>
        <end position="88"/>
    </location>
</feature>
<dbReference type="InterPro" id="IPR006083">
    <property type="entry name" value="PRK/URK"/>
</dbReference>
<dbReference type="SUPFAM" id="SSF52540">
    <property type="entry name" value="P-loop containing nucleoside triphosphate hydrolases"/>
    <property type="match status" value="1"/>
</dbReference>
<gene>
    <name evidence="2" type="ORF">DQG23_03750</name>
</gene>
<dbReference type="AlphaFoldDB" id="A0A329MX44"/>
<dbReference type="Gene3D" id="3.40.50.300">
    <property type="entry name" value="P-loop containing nucleotide triphosphate hydrolases"/>
    <property type="match status" value="1"/>
</dbReference>
<dbReference type="InterPro" id="IPR027417">
    <property type="entry name" value="P-loop_NTPase"/>
</dbReference>
<organism evidence="2 3">
    <name type="scientific">Paenibacillus contaminans</name>
    <dbReference type="NCBI Taxonomy" id="450362"/>
    <lineage>
        <taxon>Bacteria</taxon>
        <taxon>Bacillati</taxon>
        <taxon>Bacillota</taxon>
        <taxon>Bacilli</taxon>
        <taxon>Bacillales</taxon>
        <taxon>Paenibacillaceae</taxon>
        <taxon>Paenibacillus</taxon>
    </lineage>
</organism>
<dbReference type="GO" id="GO:0016301">
    <property type="term" value="F:kinase activity"/>
    <property type="evidence" value="ECO:0007669"/>
    <property type="project" value="InterPro"/>
</dbReference>
<keyword evidence="3" id="KW-1185">Reference proteome</keyword>
<evidence type="ECO:0000313" key="2">
    <source>
        <dbReference type="EMBL" id="RAV23316.1"/>
    </source>
</evidence>
<dbReference type="GO" id="GO:0005524">
    <property type="term" value="F:ATP binding"/>
    <property type="evidence" value="ECO:0007669"/>
    <property type="project" value="InterPro"/>
</dbReference>
<accession>A0A329MX44</accession>
<name>A0A329MX44_9BACL</name>
<dbReference type="EMBL" id="QMFB01000001">
    <property type="protein sequence ID" value="RAV23316.1"/>
    <property type="molecule type" value="Genomic_DNA"/>
</dbReference>
<dbReference type="Pfam" id="PF00485">
    <property type="entry name" value="PRK"/>
    <property type="match status" value="1"/>
</dbReference>
<proteinExistence type="predicted"/>
<protein>
    <recommendedName>
        <fullName evidence="1">Phosphoribulokinase/uridine kinase domain-containing protein</fullName>
    </recommendedName>
</protein>
<comment type="caution">
    <text evidence="2">The sequence shown here is derived from an EMBL/GenBank/DDBJ whole genome shotgun (WGS) entry which is preliminary data.</text>
</comment>
<reference evidence="2 3" key="1">
    <citation type="journal article" date="2009" name="Int. J. Syst. Evol. Microbiol.">
        <title>Paenibacillus contaminans sp. nov., isolated from a contaminated laboratory plate.</title>
        <authorList>
            <person name="Chou J.H."/>
            <person name="Lee J.H."/>
            <person name="Lin M.C."/>
            <person name="Chang P.S."/>
            <person name="Arun A.B."/>
            <person name="Young C.C."/>
            <person name="Chen W.M."/>
        </authorList>
    </citation>
    <scope>NUCLEOTIDE SEQUENCE [LARGE SCALE GENOMIC DNA]</scope>
    <source>
        <strain evidence="2 3">CKOBP-6</strain>
    </source>
</reference>
<evidence type="ECO:0000313" key="3">
    <source>
        <dbReference type="Proteomes" id="UP000250369"/>
    </source>
</evidence>
<evidence type="ECO:0000259" key="1">
    <source>
        <dbReference type="Pfam" id="PF00485"/>
    </source>
</evidence>
<sequence>MSKWLINKSTSINTFKGCRHFPQLRESIDYKIYIDCQADERLVRRLGKFSDGRYTSEEAIREYLDLVRYRHDIYVEPTRWHADMIINGSATMQKGSQMLLDWIINKMASQ</sequence>
<dbReference type="Proteomes" id="UP000250369">
    <property type="component" value="Unassembled WGS sequence"/>
</dbReference>